<dbReference type="OrthoDB" id="182534at2"/>
<dbReference type="Pfam" id="PF12833">
    <property type="entry name" value="HTH_18"/>
    <property type="match status" value="1"/>
</dbReference>
<dbReference type="GO" id="GO:0043565">
    <property type="term" value="F:sequence-specific DNA binding"/>
    <property type="evidence" value="ECO:0007669"/>
    <property type="project" value="InterPro"/>
</dbReference>
<dbReference type="Gene3D" id="2.60.120.10">
    <property type="entry name" value="Jelly Rolls"/>
    <property type="match status" value="1"/>
</dbReference>
<dbReference type="InterPro" id="IPR018060">
    <property type="entry name" value="HTH_AraC"/>
</dbReference>
<evidence type="ECO:0000256" key="1">
    <source>
        <dbReference type="ARBA" id="ARBA00023015"/>
    </source>
</evidence>
<dbReference type="PANTHER" id="PTHR43280:SF28">
    <property type="entry name" value="HTH-TYPE TRANSCRIPTIONAL ACTIVATOR RHAS"/>
    <property type="match status" value="1"/>
</dbReference>
<dbReference type="SUPFAM" id="SSF46689">
    <property type="entry name" value="Homeodomain-like"/>
    <property type="match status" value="2"/>
</dbReference>
<comment type="caution">
    <text evidence="6">The sequence shown here is derived from an EMBL/GenBank/DDBJ whole genome shotgun (WGS) entry which is preliminary data.</text>
</comment>
<feature type="coiled-coil region" evidence="4">
    <location>
        <begin position="114"/>
        <end position="148"/>
    </location>
</feature>
<keyword evidence="2" id="KW-0238">DNA-binding</keyword>
<evidence type="ECO:0000313" key="7">
    <source>
        <dbReference type="Proteomes" id="UP000239663"/>
    </source>
</evidence>
<organism evidence="6 7">
    <name type="scientific">Pradoshia eiseniae</name>
    <dbReference type="NCBI Taxonomy" id="2064768"/>
    <lineage>
        <taxon>Bacteria</taxon>
        <taxon>Bacillati</taxon>
        <taxon>Bacillota</taxon>
        <taxon>Bacilli</taxon>
        <taxon>Bacillales</taxon>
        <taxon>Bacillaceae</taxon>
        <taxon>Pradoshia</taxon>
    </lineage>
</organism>
<dbReference type="RefSeq" id="WP_104848438.1">
    <property type="nucleotide sequence ID" value="NZ_PKOZ01000002.1"/>
</dbReference>
<dbReference type="Pfam" id="PF02311">
    <property type="entry name" value="AraC_binding"/>
    <property type="match status" value="1"/>
</dbReference>
<dbReference type="InterPro" id="IPR003313">
    <property type="entry name" value="AraC-bd"/>
</dbReference>
<dbReference type="InterPro" id="IPR014710">
    <property type="entry name" value="RmlC-like_jellyroll"/>
</dbReference>
<dbReference type="PROSITE" id="PS01124">
    <property type="entry name" value="HTH_ARAC_FAMILY_2"/>
    <property type="match status" value="1"/>
</dbReference>
<dbReference type="Gene3D" id="1.10.10.60">
    <property type="entry name" value="Homeodomain-like"/>
    <property type="match status" value="2"/>
</dbReference>
<feature type="domain" description="HTH araC/xylS-type" evidence="5">
    <location>
        <begin position="174"/>
        <end position="272"/>
    </location>
</feature>
<dbReference type="EMBL" id="PKOZ01000002">
    <property type="protein sequence ID" value="PQD96009.1"/>
    <property type="molecule type" value="Genomic_DNA"/>
</dbReference>
<dbReference type="Proteomes" id="UP000239663">
    <property type="component" value="Unassembled WGS sequence"/>
</dbReference>
<sequence length="276" mass="32381">MSNEVYEVPIVNQEHLPIKLLYITKAKYDIDWHSTNHAHHFTEILYITRGKGTFIFSHEQVPVKEQDLIIINPHVEHTEKSCNTHPLEYIAVGIEGFAFTTPDSSEQVTFHNYIEEKNIYLSYLEQLLEEAESQKNDYELILRNIIEILLLKMLRKKNLNLEKISSQKISKDIAFTKNFIKQHFREKINLDILAKASHMNKYYLSHSFKKLVGLSPIEYLIDIRIRESKILLETTNYPISDISNIIGFSSQSLFSQAFKRETNMTPSQYRKNRSSK</sequence>
<keyword evidence="7" id="KW-1185">Reference proteome</keyword>
<name>A0A2S7N1W5_9BACI</name>
<protein>
    <submittedName>
        <fullName evidence="6">AraC family transcriptional regulator</fullName>
    </submittedName>
</protein>
<dbReference type="SUPFAM" id="SSF51215">
    <property type="entry name" value="Regulatory protein AraC"/>
    <property type="match status" value="1"/>
</dbReference>
<keyword evidence="3" id="KW-0804">Transcription</keyword>
<evidence type="ECO:0000259" key="5">
    <source>
        <dbReference type="PROSITE" id="PS01124"/>
    </source>
</evidence>
<dbReference type="InterPro" id="IPR037923">
    <property type="entry name" value="HTH-like"/>
</dbReference>
<dbReference type="PRINTS" id="PR00032">
    <property type="entry name" value="HTHARAC"/>
</dbReference>
<dbReference type="PROSITE" id="PS00041">
    <property type="entry name" value="HTH_ARAC_FAMILY_1"/>
    <property type="match status" value="1"/>
</dbReference>
<keyword evidence="4" id="KW-0175">Coiled coil</keyword>
<dbReference type="InterPro" id="IPR018062">
    <property type="entry name" value="HTH_AraC-typ_CS"/>
</dbReference>
<dbReference type="InterPro" id="IPR020449">
    <property type="entry name" value="Tscrpt_reg_AraC-type_HTH"/>
</dbReference>
<dbReference type="InterPro" id="IPR009057">
    <property type="entry name" value="Homeodomain-like_sf"/>
</dbReference>
<evidence type="ECO:0000256" key="4">
    <source>
        <dbReference type="SAM" id="Coils"/>
    </source>
</evidence>
<evidence type="ECO:0000256" key="2">
    <source>
        <dbReference type="ARBA" id="ARBA00023125"/>
    </source>
</evidence>
<dbReference type="AlphaFoldDB" id="A0A2S7N1W5"/>
<reference evidence="6 7" key="1">
    <citation type="submission" date="2017-12" db="EMBL/GenBank/DDBJ databases">
        <title>Taxonomic description and draft genome of Pradoshia cofamensis Gen. nov., sp. nov., a thermotolerant bacillale isolated from anterior gut of earthworm Eisenia fetida.</title>
        <authorList>
            <person name="Saha T."/>
            <person name="Chakraborty R."/>
        </authorList>
    </citation>
    <scope>NUCLEOTIDE SEQUENCE [LARGE SCALE GENOMIC DNA]</scope>
    <source>
        <strain evidence="6 7">EAG3</strain>
    </source>
</reference>
<dbReference type="SMART" id="SM00342">
    <property type="entry name" value="HTH_ARAC"/>
    <property type="match status" value="1"/>
</dbReference>
<gene>
    <name evidence="6" type="ORF">CYL18_05240</name>
</gene>
<evidence type="ECO:0000313" key="6">
    <source>
        <dbReference type="EMBL" id="PQD96009.1"/>
    </source>
</evidence>
<accession>A0A2S7N1W5</accession>
<keyword evidence="1" id="KW-0805">Transcription regulation</keyword>
<proteinExistence type="predicted"/>
<evidence type="ECO:0000256" key="3">
    <source>
        <dbReference type="ARBA" id="ARBA00023163"/>
    </source>
</evidence>
<dbReference type="GO" id="GO:0003700">
    <property type="term" value="F:DNA-binding transcription factor activity"/>
    <property type="evidence" value="ECO:0007669"/>
    <property type="project" value="InterPro"/>
</dbReference>
<dbReference type="PANTHER" id="PTHR43280">
    <property type="entry name" value="ARAC-FAMILY TRANSCRIPTIONAL REGULATOR"/>
    <property type="match status" value="1"/>
</dbReference>